<name>A0ABV8CND3_9GAMM</name>
<accession>A0ABV8CND3</accession>
<dbReference type="InterPro" id="IPR016181">
    <property type="entry name" value="Acyl_CoA_acyltransferase"/>
</dbReference>
<dbReference type="EC" id="2.3.1.193" evidence="9"/>
<keyword evidence="7 9" id="KW-0694">RNA-binding</keyword>
<dbReference type="Gene3D" id="3.40.630.30">
    <property type="match status" value="1"/>
</dbReference>
<dbReference type="PROSITE" id="PS51186">
    <property type="entry name" value="GNAT"/>
    <property type="match status" value="1"/>
</dbReference>
<evidence type="ECO:0000256" key="5">
    <source>
        <dbReference type="ARBA" id="ARBA00022741"/>
    </source>
</evidence>
<dbReference type="Pfam" id="PF05127">
    <property type="entry name" value="NAT10_TcmA_helicase"/>
    <property type="match status" value="1"/>
</dbReference>
<dbReference type="Gene3D" id="3.40.50.300">
    <property type="entry name" value="P-loop containing nucleotide triphosphate hydrolases"/>
    <property type="match status" value="1"/>
</dbReference>
<evidence type="ECO:0000256" key="4">
    <source>
        <dbReference type="ARBA" id="ARBA00022694"/>
    </source>
</evidence>
<dbReference type="Proteomes" id="UP001595692">
    <property type="component" value="Unassembled WGS sequence"/>
</dbReference>
<dbReference type="EMBL" id="JBHSAF010000008">
    <property type="protein sequence ID" value="MFC3913613.1"/>
    <property type="molecule type" value="Genomic_DNA"/>
</dbReference>
<evidence type="ECO:0000256" key="9">
    <source>
        <dbReference type="HAMAP-Rule" id="MF_01886"/>
    </source>
</evidence>
<dbReference type="RefSeq" id="WP_377152005.1">
    <property type="nucleotide sequence ID" value="NZ_JBHSAF010000008.1"/>
</dbReference>
<keyword evidence="6 9" id="KW-0067">ATP-binding</keyword>
<keyword evidence="2 9" id="KW-0820">tRNA-binding</keyword>
<dbReference type="InterPro" id="IPR014001">
    <property type="entry name" value="Helicase_ATP-bd"/>
</dbReference>
<reference evidence="13" key="1">
    <citation type="journal article" date="2019" name="Int. J. Syst. Evol. Microbiol.">
        <title>The Global Catalogue of Microorganisms (GCM) 10K type strain sequencing project: providing services to taxonomists for standard genome sequencing and annotation.</title>
        <authorList>
            <consortium name="The Broad Institute Genomics Platform"/>
            <consortium name="The Broad Institute Genome Sequencing Center for Infectious Disease"/>
            <person name="Wu L."/>
            <person name="Ma J."/>
        </authorList>
    </citation>
    <scope>NUCLEOTIDE SEQUENCE [LARGE SCALE GENOMIC DNA]</scope>
    <source>
        <strain evidence="13">CCUG 54939</strain>
    </source>
</reference>
<organism evidence="12 13">
    <name type="scientific">Pseudaeromonas sharmana</name>
    <dbReference type="NCBI Taxonomy" id="328412"/>
    <lineage>
        <taxon>Bacteria</taxon>
        <taxon>Pseudomonadati</taxon>
        <taxon>Pseudomonadota</taxon>
        <taxon>Gammaproteobacteria</taxon>
        <taxon>Aeromonadales</taxon>
        <taxon>Aeromonadaceae</taxon>
        <taxon>Pseudaeromonas</taxon>
    </lineage>
</organism>
<dbReference type="InterPro" id="IPR013562">
    <property type="entry name" value="TmcA/NAT10_N"/>
</dbReference>
<feature type="binding site" evidence="9">
    <location>
        <position position="349"/>
    </location>
    <ligand>
        <name>ATP</name>
        <dbReference type="ChEBI" id="CHEBI:30616"/>
    </ligand>
</feature>
<comment type="function">
    <text evidence="9">Catalyzes the formation of N(4)-acetylcytidine (ac(4)C) at the wobble position of tRNA(Met), by using acetyl-CoA as an acetyl donor and ATP (or GTP).</text>
</comment>
<comment type="caution">
    <text evidence="12">The sequence shown here is derived from an EMBL/GenBank/DDBJ whole genome shotgun (WGS) entry which is preliminary data.</text>
</comment>
<dbReference type="InterPro" id="IPR000182">
    <property type="entry name" value="GNAT_dom"/>
</dbReference>
<evidence type="ECO:0000256" key="3">
    <source>
        <dbReference type="ARBA" id="ARBA00022679"/>
    </source>
</evidence>
<keyword evidence="5 9" id="KW-0547">Nucleotide-binding</keyword>
<comment type="catalytic activity">
    <reaction evidence="9">
        <text>cytidine(34) in elongator tRNA(Met) + acetyl-CoA + ATP + H2O = N(4)-acetylcytidine(34) in elongator tRNA(Met) + ADP + phosphate + CoA + H(+)</text>
        <dbReference type="Rhea" id="RHEA:43788"/>
        <dbReference type="Rhea" id="RHEA-COMP:10693"/>
        <dbReference type="Rhea" id="RHEA-COMP:10694"/>
        <dbReference type="ChEBI" id="CHEBI:15377"/>
        <dbReference type="ChEBI" id="CHEBI:15378"/>
        <dbReference type="ChEBI" id="CHEBI:30616"/>
        <dbReference type="ChEBI" id="CHEBI:43474"/>
        <dbReference type="ChEBI" id="CHEBI:57287"/>
        <dbReference type="ChEBI" id="CHEBI:57288"/>
        <dbReference type="ChEBI" id="CHEBI:74900"/>
        <dbReference type="ChEBI" id="CHEBI:82748"/>
        <dbReference type="ChEBI" id="CHEBI:456216"/>
        <dbReference type="EC" id="2.3.1.193"/>
    </reaction>
</comment>
<dbReference type="InterPro" id="IPR032672">
    <property type="entry name" value="TmcA/NAT10/Kre33"/>
</dbReference>
<keyword evidence="1 9" id="KW-0963">Cytoplasm</keyword>
<comment type="subcellular location">
    <subcellularLocation>
        <location evidence="9">Cytoplasm</location>
    </subcellularLocation>
</comment>
<evidence type="ECO:0000256" key="1">
    <source>
        <dbReference type="ARBA" id="ARBA00022490"/>
    </source>
</evidence>
<dbReference type="InterPro" id="IPR007807">
    <property type="entry name" value="TcmA/NAT10_helicase"/>
</dbReference>
<sequence length="703" mass="78328">MTFQQALSALSHTGERRLWLVSGDPEWCLAQLMMLPSEEAIAFSHRSLACQTLRPTQVTHQLGQEYRYVIFDGHSGVHPDMLAASAGLVKAGGLLILLLPAQEQIATFDDPDYCRYVPEVHQQGECHRFFLQRMLRLLRSATGCWRLDQSEGWDGLDLPQGSPWQPSADDLGCLTSSQRQAVESIVHCARGHRHRPLIVTADRGRGKSAALGIAAGHLLRQAHAGARMRILMTAPSQAALATVIRHAEAITQGKWQQDHLALPHAELRFLSPERLINESPEAELLLIDEAAAIPGHQLLALSECYSRLIFATTRHGYEGSGQGFALRIQRRLEQRYAQLTICQLQEPIRWSVADRLEPLIHRLFLLNVDVASPPATPWSEVHHRWVTSAELVENEPLLRQIYGLLVLAHYQTSVSDLRAMLDTPHLQLLLQTIGETVVGVLWLNQEGPLSAALATQVWHGERRVRGQLLPQSLLSHAGIDEAGQYCYGRIMRIAIHPQCQRQGLGTRLLTALQQQATNWDFLGVSFAVSASLLRFWLHAGFRPVRLGLSADAASGEVSAMLLSSGHAERRADLLVWQQRFLEDLPTFASRQLRQLDCNCLAQLLAQGAPTEPSATDHRRLVAVATTHHALDHALPSIQRWLQAHAALLLQLDTQAQQLLIRRVWQGWEWSALQQAGLITGQKAGQTQIRQILAHILTLVQANL</sequence>
<feature type="domain" description="Helicase ATP-binding" evidence="11">
    <location>
        <begin position="188"/>
        <end position="302"/>
    </location>
</feature>
<dbReference type="InterPro" id="IPR038321">
    <property type="entry name" value="TmcA_C_sf"/>
</dbReference>
<keyword evidence="13" id="KW-1185">Reference proteome</keyword>
<evidence type="ECO:0000313" key="12">
    <source>
        <dbReference type="EMBL" id="MFC3913613.1"/>
    </source>
</evidence>
<proteinExistence type="inferred from homology"/>
<keyword evidence="8 9" id="KW-0012">Acyltransferase</keyword>
<comment type="caution">
    <text evidence="9">Lacks conserved residue(s) required for the propagation of feature annotation.</text>
</comment>
<gene>
    <name evidence="9" type="primary">tmcA</name>
    <name evidence="12" type="ORF">ACFOSS_09050</name>
</gene>
<dbReference type="Pfam" id="PF13718">
    <property type="entry name" value="GNAT_acetyltr_2"/>
    <property type="match status" value="1"/>
</dbReference>
<evidence type="ECO:0000256" key="7">
    <source>
        <dbReference type="ARBA" id="ARBA00022884"/>
    </source>
</evidence>
<dbReference type="Gene3D" id="3.40.50.11040">
    <property type="match status" value="1"/>
</dbReference>
<dbReference type="PROSITE" id="PS51192">
    <property type="entry name" value="HELICASE_ATP_BIND_1"/>
    <property type="match status" value="1"/>
</dbReference>
<evidence type="ECO:0000256" key="2">
    <source>
        <dbReference type="ARBA" id="ARBA00022555"/>
    </source>
</evidence>
<evidence type="ECO:0000259" key="11">
    <source>
        <dbReference type="PROSITE" id="PS51192"/>
    </source>
</evidence>
<keyword evidence="4 9" id="KW-0819">tRNA processing</keyword>
<feature type="domain" description="N-acetyltransferase" evidence="10">
    <location>
        <begin position="389"/>
        <end position="563"/>
    </location>
</feature>
<evidence type="ECO:0000313" key="13">
    <source>
        <dbReference type="Proteomes" id="UP001595692"/>
    </source>
</evidence>
<evidence type="ECO:0000256" key="8">
    <source>
        <dbReference type="ARBA" id="ARBA00023315"/>
    </source>
</evidence>
<dbReference type="CDD" id="cd04301">
    <property type="entry name" value="NAT_SF"/>
    <property type="match status" value="1"/>
</dbReference>
<evidence type="ECO:0000256" key="6">
    <source>
        <dbReference type="ARBA" id="ARBA00022840"/>
    </source>
</evidence>
<dbReference type="Gene3D" id="1.20.120.890">
    <property type="entry name" value="tRNA(Met) cytidine acetyltransferase, tail domain"/>
    <property type="match status" value="1"/>
</dbReference>
<evidence type="ECO:0000259" key="10">
    <source>
        <dbReference type="PROSITE" id="PS51186"/>
    </source>
</evidence>
<dbReference type="PANTHER" id="PTHR10925">
    <property type="entry name" value="N-ACETYLTRANSFERASE 10"/>
    <property type="match status" value="1"/>
</dbReference>
<dbReference type="Pfam" id="PF08351">
    <property type="entry name" value="TmcA_N"/>
    <property type="match status" value="1"/>
</dbReference>
<dbReference type="InterPro" id="IPR024914">
    <property type="entry name" value="tRNA_acetyltr_TmcA"/>
</dbReference>
<dbReference type="SUPFAM" id="SSF55729">
    <property type="entry name" value="Acyl-CoA N-acyltransferases (Nat)"/>
    <property type="match status" value="1"/>
</dbReference>
<protein>
    <recommendedName>
        <fullName evidence="9">tRNA(Met) cytidine acetyltransferase TmcA</fullName>
        <ecNumber evidence="9">2.3.1.193</ecNumber>
    </recommendedName>
</protein>
<feature type="binding site" evidence="9">
    <location>
        <position position="178"/>
    </location>
    <ligand>
        <name>ATP</name>
        <dbReference type="ChEBI" id="CHEBI:30616"/>
    </ligand>
</feature>
<dbReference type="InterPro" id="IPR027417">
    <property type="entry name" value="P-loop_NTPase"/>
</dbReference>
<dbReference type="PANTHER" id="PTHR10925:SF5">
    <property type="entry name" value="RNA CYTIDINE ACETYLTRANSFERASE"/>
    <property type="match status" value="1"/>
</dbReference>
<keyword evidence="3 9" id="KW-0808">Transferase</keyword>
<dbReference type="SUPFAM" id="SSF52540">
    <property type="entry name" value="P-loop containing nucleoside triphosphate hydrolases"/>
    <property type="match status" value="1"/>
</dbReference>
<comment type="similarity">
    <text evidence="9">Belongs to the TmcA family.</text>
</comment>
<dbReference type="HAMAP" id="MF_01886">
    <property type="entry name" value="tRNA_acetyltr_TmcA"/>
    <property type="match status" value="1"/>
</dbReference>